<name>G7VIE7_9CREN</name>
<reference evidence="1 2" key="1">
    <citation type="journal article" date="2012" name="J. Bacteriol.">
        <title>Complete genome sequence of strain 1860, a crenarchaeon of the genus pyrobaculum able to grow with various electron acceptors.</title>
        <authorList>
            <person name="Mardanov A.V."/>
            <person name="Gumerov V.M."/>
            <person name="Slobodkina G.B."/>
            <person name="Beletsky A.V."/>
            <person name="Bonch-Osmolovskaya E.A."/>
            <person name="Ravin N.V."/>
            <person name="Skryabin K.G."/>
        </authorList>
    </citation>
    <scope>NUCLEOTIDE SEQUENCE [LARGE SCALE GENOMIC DNA]</scope>
    <source>
        <strain evidence="1 2">1860</strain>
    </source>
</reference>
<proteinExistence type="predicted"/>
<dbReference type="RefSeq" id="WP_014289252.1">
    <property type="nucleotide sequence ID" value="NC_016645.1"/>
</dbReference>
<sequence length="53" mass="5544">MRPRIAVIVPICDGAVPTDLMLANIAEQVYPGEVEVIVADSASSDCTAEGAER</sequence>
<protein>
    <recommendedName>
        <fullName evidence="3">Glycosyltransferase</fullName>
    </recommendedName>
</protein>
<evidence type="ECO:0000313" key="1">
    <source>
        <dbReference type="EMBL" id="AET33427.1"/>
    </source>
</evidence>
<organism evidence="1 2">
    <name type="scientific">Pyrobaculum ferrireducens</name>
    <dbReference type="NCBI Taxonomy" id="1104324"/>
    <lineage>
        <taxon>Archaea</taxon>
        <taxon>Thermoproteota</taxon>
        <taxon>Thermoprotei</taxon>
        <taxon>Thermoproteales</taxon>
        <taxon>Thermoproteaceae</taxon>
        <taxon>Pyrobaculum</taxon>
    </lineage>
</organism>
<evidence type="ECO:0000313" key="2">
    <source>
        <dbReference type="Proteomes" id="UP000005867"/>
    </source>
</evidence>
<dbReference type="GeneID" id="43500900"/>
<dbReference type="InterPro" id="IPR029044">
    <property type="entry name" value="Nucleotide-diphossugar_trans"/>
</dbReference>
<dbReference type="EMBL" id="CP003098">
    <property type="protein sequence ID" value="AET33427.1"/>
    <property type="molecule type" value="Genomic_DNA"/>
</dbReference>
<dbReference type="Gene3D" id="3.90.550.10">
    <property type="entry name" value="Spore Coat Polysaccharide Biosynthesis Protein SpsA, Chain A"/>
    <property type="match status" value="1"/>
</dbReference>
<dbReference type="BioCyc" id="PSP1104324:GJSN-1983-MONOMER"/>
<dbReference type="eggNOG" id="arCOG01385">
    <property type="taxonomic scope" value="Archaea"/>
</dbReference>
<keyword evidence="2" id="KW-1185">Reference proteome</keyword>
<evidence type="ECO:0008006" key="3">
    <source>
        <dbReference type="Google" id="ProtNLM"/>
    </source>
</evidence>
<accession>G7VIE7</accession>
<dbReference type="HOGENOM" id="CLU_3057279_0_0_2"/>
<dbReference type="AlphaFoldDB" id="G7VIE7"/>
<dbReference type="SUPFAM" id="SSF53448">
    <property type="entry name" value="Nucleotide-diphospho-sugar transferases"/>
    <property type="match status" value="1"/>
</dbReference>
<gene>
    <name evidence="1" type="ORF">P186_2031</name>
</gene>
<dbReference type="Proteomes" id="UP000005867">
    <property type="component" value="Chromosome"/>
</dbReference>
<dbReference type="STRING" id="1104324.P186_2031"/>
<dbReference type="KEGG" id="pyr:P186_2031"/>